<keyword evidence="2" id="KW-1185">Reference proteome</keyword>
<sequence length="130" mass="14676">MPASREQIPAVLGWEPAPGQALAPAAAASGSPRLLPGSLRPRQPQRSSCGREKERWVESSRRISWILSSSAWKCFRASCTLFKVQFSFRALVDPGRRLEDRKSFKCVPLQTLLIRLQKPRDQGKRAMKYP</sequence>
<gene>
    <name evidence="3" type="primary">ATP5MF</name>
</gene>
<dbReference type="AlphaFoldDB" id="A0A8U0RUQ8"/>
<dbReference type="RefSeq" id="XP_044931030.1">
    <property type="nucleotide sequence ID" value="XM_045075095.1"/>
</dbReference>
<dbReference type="CTD" id="9551"/>
<evidence type="ECO:0000313" key="3">
    <source>
        <dbReference type="RefSeq" id="XP_044931030.1"/>
    </source>
</evidence>
<organism evidence="2 3">
    <name type="scientific">Mustela putorius furo</name>
    <name type="common">European domestic ferret</name>
    <name type="synonym">Mustela furo</name>
    <dbReference type="NCBI Taxonomy" id="9669"/>
    <lineage>
        <taxon>Eukaryota</taxon>
        <taxon>Metazoa</taxon>
        <taxon>Chordata</taxon>
        <taxon>Craniata</taxon>
        <taxon>Vertebrata</taxon>
        <taxon>Euteleostomi</taxon>
        <taxon>Mammalia</taxon>
        <taxon>Eutheria</taxon>
        <taxon>Laurasiatheria</taxon>
        <taxon>Carnivora</taxon>
        <taxon>Caniformia</taxon>
        <taxon>Musteloidea</taxon>
        <taxon>Mustelidae</taxon>
        <taxon>Mustelinae</taxon>
        <taxon>Mustela</taxon>
    </lineage>
</organism>
<accession>A0A8U0RUQ8</accession>
<feature type="compositionally biased region" description="Low complexity" evidence="1">
    <location>
        <begin position="22"/>
        <end position="36"/>
    </location>
</feature>
<evidence type="ECO:0000256" key="1">
    <source>
        <dbReference type="SAM" id="MobiDB-lite"/>
    </source>
</evidence>
<evidence type="ECO:0000313" key="2">
    <source>
        <dbReference type="Proteomes" id="UP000000715"/>
    </source>
</evidence>
<name>A0A8U0RUQ8_MUSPF</name>
<proteinExistence type="predicted"/>
<protein>
    <submittedName>
        <fullName evidence="3">ATP synthase subunit f, mitochondrial isoform X2</fullName>
    </submittedName>
</protein>
<dbReference type="GeneID" id="106003393"/>
<reference evidence="3" key="1">
    <citation type="submission" date="2025-08" db="UniProtKB">
        <authorList>
            <consortium name="RefSeq"/>
        </authorList>
    </citation>
    <scope>IDENTIFICATION</scope>
    <source>
        <tissue evidence="3">Brain</tissue>
    </source>
</reference>
<dbReference type="Proteomes" id="UP000000715">
    <property type="component" value="Unplaced"/>
</dbReference>
<feature type="region of interest" description="Disordered" evidence="1">
    <location>
        <begin position="22"/>
        <end position="53"/>
    </location>
</feature>